<feature type="compositionally biased region" description="Basic and acidic residues" evidence="1">
    <location>
        <begin position="53"/>
        <end position="74"/>
    </location>
</feature>
<dbReference type="CDD" id="cd18186">
    <property type="entry name" value="BTB_POZ_ZBTB_KLHL-like"/>
    <property type="match status" value="1"/>
</dbReference>
<accession>A0A9P3LBY3</accession>
<dbReference type="InterPro" id="IPR000210">
    <property type="entry name" value="BTB/POZ_dom"/>
</dbReference>
<dbReference type="AlphaFoldDB" id="A0A9P3LBY3"/>
<organism evidence="3 4">
    <name type="scientific">Phanerochaete sordida</name>
    <dbReference type="NCBI Taxonomy" id="48140"/>
    <lineage>
        <taxon>Eukaryota</taxon>
        <taxon>Fungi</taxon>
        <taxon>Dikarya</taxon>
        <taxon>Basidiomycota</taxon>
        <taxon>Agaricomycotina</taxon>
        <taxon>Agaricomycetes</taxon>
        <taxon>Polyporales</taxon>
        <taxon>Phanerochaetaceae</taxon>
        <taxon>Phanerochaete</taxon>
    </lineage>
</organism>
<dbReference type="Proteomes" id="UP000703269">
    <property type="component" value="Unassembled WGS sequence"/>
</dbReference>
<sequence>MLSALAATSSDDAVVSSAASRAVQISAARLVTLSPSTRWHILASMPASTRGRSRTDDSDAPKKRQKIEPQEREGVPSVQIPKRAKEFWFDEGNVILAAKNRSFKVHTSVLMLRSEVLKKMLNGPALSRVSEKLDGCAVVRLDDDDRDIEGLLQIIYQGGNSPWFDSQKPPILYVEFRAIVRIAVKYEVKDVVKEAKHRLSRVFPTDSLDNWDEYLQPDGKRTSITLVDTDCIDVLNLARLLNMRAILPLVFYACANMGDIAVLTQGWTFDEEDVRLSNDDLTLCLDGRDALTEESTKILRPLLELAVASSQRPPDCSTPSRCRLAFEFLTLAAMDAGYLRDASALGGLNDWLDEQGVKPNSKPCKHCDKALKKAIDERREETWRTLGTIFDIPEWPAGQQQNNNAPVAAPAASAAAAV</sequence>
<dbReference type="EMBL" id="BPQB01000014">
    <property type="protein sequence ID" value="GJE89951.1"/>
    <property type="molecule type" value="Genomic_DNA"/>
</dbReference>
<evidence type="ECO:0000313" key="4">
    <source>
        <dbReference type="Proteomes" id="UP000703269"/>
    </source>
</evidence>
<evidence type="ECO:0000259" key="2">
    <source>
        <dbReference type="PROSITE" id="PS50097"/>
    </source>
</evidence>
<keyword evidence="4" id="KW-1185">Reference proteome</keyword>
<feature type="domain" description="BTB" evidence="2">
    <location>
        <begin position="92"/>
        <end position="158"/>
    </location>
</feature>
<dbReference type="Gene3D" id="3.30.710.10">
    <property type="entry name" value="Potassium Channel Kv1.1, Chain A"/>
    <property type="match status" value="1"/>
</dbReference>
<comment type="caution">
    <text evidence="3">The sequence shown here is derived from an EMBL/GenBank/DDBJ whole genome shotgun (WGS) entry which is preliminary data.</text>
</comment>
<evidence type="ECO:0000256" key="1">
    <source>
        <dbReference type="SAM" id="MobiDB-lite"/>
    </source>
</evidence>
<proteinExistence type="predicted"/>
<dbReference type="PROSITE" id="PS50097">
    <property type="entry name" value="BTB"/>
    <property type="match status" value="1"/>
</dbReference>
<evidence type="ECO:0000313" key="3">
    <source>
        <dbReference type="EMBL" id="GJE89951.1"/>
    </source>
</evidence>
<feature type="region of interest" description="Disordered" evidence="1">
    <location>
        <begin position="44"/>
        <end position="77"/>
    </location>
</feature>
<protein>
    <submittedName>
        <fullName evidence="3">BTB/POZ domain-containing protein</fullName>
    </submittedName>
</protein>
<dbReference type="SUPFAM" id="SSF54695">
    <property type="entry name" value="POZ domain"/>
    <property type="match status" value="1"/>
</dbReference>
<dbReference type="Pfam" id="PF00651">
    <property type="entry name" value="BTB"/>
    <property type="match status" value="1"/>
</dbReference>
<gene>
    <name evidence="3" type="ORF">PsYK624_060650</name>
</gene>
<reference evidence="3 4" key="1">
    <citation type="submission" date="2021-08" db="EMBL/GenBank/DDBJ databases">
        <title>Draft Genome Sequence of Phanerochaete sordida strain YK-624.</title>
        <authorList>
            <person name="Mori T."/>
            <person name="Dohra H."/>
            <person name="Suzuki T."/>
            <person name="Kawagishi H."/>
            <person name="Hirai H."/>
        </authorList>
    </citation>
    <scope>NUCLEOTIDE SEQUENCE [LARGE SCALE GENOMIC DNA]</scope>
    <source>
        <strain evidence="3 4">YK-624</strain>
    </source>
</reference>
<dbReference type="OrthoDB" id="3036049at2759"/>
<name>A0A9P3LBY3_9APHY</name>
<dbReference type="InterPro" id="IPR011333">
    <property type="entry name" value="SKP1/BTB/POZ_sf"/>
</dbReference>